<dbReference type="EMBL" id="CP041666">
    <property type="protein sequence ID" value="QDP39619.1"/>
    <property type="molecule type" value="Genomic_DNA"/>
</dbReference>
<dbReference type="AlphaFoldDB" id="A0A516KDZ9"/>
<keyword evidence="2" id="KW-1185">Reference proteome</keyword>
<protein>
    <submittedName>
        <fullName evidence="1">Uncharacterized protein</fullName>
    </submittedName>
</protein>
<reference evidence="1 2" key="1">
    <citation type="submission" date="2019-07" db="EMBL/GenBank/DDBJ databases">
        <authorList>
            <person name="Li J."/>
        </authorList>
    </citation>
    <scope>NUCLEOTIDE SEQUENCE [LARGE SCALE GENOMIC DNA]</scope>
    <source>
        <strain evidence="1 2">TKL69</strain>
    </source>
</reference>
<sequence length="74" mass="8294">MQKEKVASIVEPTTKPDLHLSIISPKRSTSLVDSEVWFNESGATIGLRSGKAGNQVDYFNISKEDADFLYEQFE</sequence>
<proteinExistence type="predicted"/>
<name>A0A516KDZ9_9BACI</name>
<organism evidence="1 2">
    <name type="scientific">Radiobacillus deserti</name>
    <dbReference type="NCBI Taxonomy" id="2594883"/>
    <lineage>
        <taxon>Bacteria</taxon>
        <taxon>Bacillati</taxon>
        <taxon>Bacillota</taxon>
        <taxon>Bacilli</taxon>
        <taxon>Bacillales</taxon>
        <taxon>Bacillaceae</taxon>
        <taxon>Radiobacillus</taxon>
    </lineage>
</organism>
<evidence type="ECO:0000313" key="1">
    <source>
        <dbReference type="EMBL" id="QDP39619.1"/>
    </source>
</evidence>
<accession>A0A516KDZ9</accession>
<dbReference type="KEGG" id="aqt:FN924_05160"/>
<dbReference type="OrthoDB" id="2870746at2"/>
<gene>
    <name evidence="1" type="ORF">FN924_05160</name>
</gene>
<evidence type="ECO:0000313" key="2">
    <source>
        <dbReference type="Proteomes" id="UP000315215"/>
    </source>
</evidence>
<dbReference type="Proteomes" id="UP000315215">
    <property type="component" value="Chromosome"/>
</dbReference>